<evidence type="ECO:0000256" key="8">
    <source>
        <dbReference type="ARBA" id="ARBA00023012"/>
    </source>
</evidence>
<evidence type="ECO:0000256" key="1">
    <source>
        <dbReference type="ARBA" id="ARBA00000085"/>
    </source>
</evidence>
<comment type="catalytic activity">
    <reaction evidence="1">
        <text>ATP + protein L-histidine = ADP + protein N-phospho-L-histidine.</text>
        <dbReference type="EC" id="2.7.13.3"/>
    </reaction>
</comment>
<dbReference type="Gene3D" id="3.30.565.10">
    <property type="entry name" value="Histidine kinase-like ATPase, C-terminal domain"/>
    <property type="match status" value="1"/>
</dbReference>
<dbReference type="InterPro" id="IPR003594">
    <property type="entry name" value="HATPase_dom"/>
</dbReference>
<dbReference type="PANTHER" id="PTHR24421">
    <property type="entry name" value="NITRATE/NITRITE SENSOR PROTEIN NARX-RELATED"/>
    <property type="match status" value="1"/>
</dbReference>
<dbReference type="EC" id="2.7.13.3" evidence="2"/>
<keyword evidence="7" id="KW-0067">ATP-binding</keyword>
<dbReference type="CDD" id="cd16917">
    <property type="entry name" value="HATPase_UhpB-NarQ-NarX-like"/>
    <property type="match status" value="1"/>
</dbReference>
<feature type="transmembrane region" description="Helical" evidence="9">
    <location>
        <begin position="68"/>
        <end position="87"/>
    </location>
</feature>
<keyword evidence="14" id="KW-1185">Reference proteome</keyword>
<feature type="domain" description="Putative sensor" evidence="12">
    <location>
        <begin position="45"/>
        <end position="230"/>
    </location>
</feature>
<keyword evidence="9" id="KW-0812">Transmembrane</keyword>
<feature type="transmembrane region" description="Helical" evidence="9">
    <location>
        <begin position="144"/>
        <end position="170"/>
    </location>
</feature>
<gene>
    <name evidence="13" type="ORF">Pen02_04560</name>
</gene>
<evidence type="ECO:0000256" key="6">
    <source>
        <dbReference type="ARBA" id="ARBA00022777"/>
    </source>
</evidence>
<evidence type="ECO:0000256" key="3">
    <source>
        <dbReference type="ARBA" id="ARBA00022553"/>
    </source>
</evidence>
<proteinExistence type="predicted"/>
<keyword evidence="8" id="KW-0902">Two-component regulatory system</keyword>
<name>A0ABQ4DSW1_9ACTN</name>
<dbReference type="Gene3D" id="1.20.5.1930">
    <property type="match status" value="1"/>
</dbReference>
<evidence type="ECO:0000256" key="7">
    <source>
        <dbReference type="ARBA" id="ARBA00022840"/>
    </source>
</evidence>
<feature type="transmembrane region" description="Helical" evidence="9">
    <location>
        <begin position="43"/>
        <end position="62"/>
    </location>
</feature>
<dbReference type="InterPro" id="IPR011712">
    <property type="entry name" value="Sig_transdc_His_kin_sub3_dim/P"/>
</dbReference>
<dbReference type="GO" id="GO:0016301">
    <property type="term" value="F:kinase activity"/>
    <property type="evidence" value="ECO:0007669"/>
    <property type="project" value="UniProtKB-KW"/>
</dbReference>
<keyword evidence="3" id="KW-0597">Phosphoprotein</keyword>
<evidence type="ECO:0000259" key="11">
    <source>
        <dbReference type="Pfam" id="PF07730"/>
    </source>
</evidence>
<reference evidence="13 14" key="1">
    <citation type="submission" date="2021-01" db="EMBL/GenBank/DDBJ databases">
        <title>Whole genome shotgun sequence of Plantactinospora endophytica NBRC 110450.</title>
        <authorList>
            <person name="Komaki H."/>
            <person name="Tamura T."/>
        </authorList>
    </citation>
    <scope>NUCLEOTIDE SEQUENCE [LARGE SCALE GENOMIC DNA]</scope>
    <source>
        <strain evidence="13 14">NBRC 110450</strain>
    </source>
</reference>
<accession>A0ABQ4DSW1</accession>
<dbReference type="SUPFAM" id="SSF55874">
    <property type="entry name" value="ATPase domain of HSP90 chaperone/DNA topoisomerase II/histidine kinase"/>
    <property type="match status" value="1"/>
</dbReference>
<feature type="transmembrane region" description="Helical" evidence="9">
    <location>
        <begin position="193"/>
        <end position="215"/>
    </location>
</feature>
<evidence type="ECO:0000313" key="14">
    <source>
        <dbReference type="Proteomes" id="UP000646749"/>
    </source>
</evidence>
<sequence>MGWGHTTPMPSVENMTTTTATSVAAGTEPGAGRTVLRQLAIDSGYVFLGLPLALASFVVLVTGVALSAGLAVTVTGLPILAGTLYAARGFADIERLRMPAVLRQPRVRPHYRTADPGASAWRRIFVPIADAQSWLDLAHGWVRLVVALGTFIITAVWWLGALGGSLYWAYDWAIPQSPDDEGLHQLLGLSDTAAARIGVNTALGVFFLITLPVVVRGCALMQAGLGRALLTGVAEMRNRITVLEEQKRAAVSAEATALRKLERDIHDGPQQRLVRLAMDLSRAQQQLDSDPEAARRTLDEALAQTRDTLAELRALSRGIAPPILVDRGLPSALAALAGRGLIPVELAVDPRLGTREGRPDPAIESTAYFVVAEALTNVAKHSRATECWLTVTREDRSLRIVVLDDGEGGAHLSKGHGLAGLADRVRANDGTLTVLSPPGGPTEIRAELPC</sequence>
<keyword evidence="5" id="KW-0547">Nucleotide-binding</keyword>
<dbReference type="PANTHER" id="PTHR24421:SF10">
    <property type="entry name" value="NITRATE_NITRITE SENSOR PROTEIN NARQ"/>
    <property type="match status" value="1"/>
</dbReference>
<dbReference type="Pfam" id="PF13796">
    <property type="entry name" value="Sensor"/>
    <property type="match status" value="1"/>
</dbReference>
<feature type="domain" description="Signal transduction histidine kinase subgroup 3 dimerisation and phosphoacceptor" evidence="11">
    <location>
        <begin position="260"/>
        <end position="322"/>
    </location>
</feature>
<dbReference type="EMBL" id="BONW01000001">
    <property type="protein sequence ID" value="GIG85520.1"/>
    <property type="molecule type" value="Genomic_DNA"/>
</dbReference>
<dbReference type="Pfam" id="PF02518">
    <property type="entry name" value="HATPase_c"/>
    <property type="match status" value="1"/>
</dbReference>
<dbReference type="Proteomes" id="UP000646749">
    <property type="component" value="Unassembled WGS sequence"/>
</dbReference>
<feature type="domain" description="Histidine kinase/HSP90-like ATPase" evidence="10">
    <location>
        <begin position="366"/>
        <end position="449"/>
    </location>
</feature>
<keyword evidence="4" id="KW-0808">Transferase</keyword>
<evidence type="ECO:0000256" key="4">
    <source>
        <dbReference type="ARBA" id="ARBA00022679"/>
    </source>
</evidence>
<evidence type="ECO:0000259" key="12">
    <source>
        <dbReference type="Pfam" id="PF13796"/>
    </source>
</evidence>
<keyword evidence="9" id="KW-1133">Transmembrane helix</keyword>
<dbReference type="InterPro" id="IPR050482">
    <property type="entry name" value="Sensor_HK_TwoCompSys"/>
</dbReference>
<keyword evidence="9" id="KW-0472">Membrane</keyword>
<evidence type="ECO:0000259" key="10">
    <source>
        <dbReference type="Pfam" id="PF02518"/>
    </source>
</evidence>
<protein>
    <recommendedName>
        <fullName evidence="2">histidine kinase</fullName>
        <ecNumber evidence="2">2.7.13.3</ecNumber>
    </recommendedName>
</protein>
<organism evidence="13 14">
    <name type="scientific">Plantactinospora endophytica</name>
    <dbReference type="NCBI Taxonomy" id="673535"/>
    <lineage>
        <taxon>Bacteria</taxon>
        <taxon>Bacillati</taxon>
        <taxon>Actinomycetota</taxon>
        <taxon>Actinomycetes</taxon>
        <taxon>Micromonosporales</taxon>
        <taxon>Micromonosporaceae</taxon>
        <taxon>Plantactinospora</taxon>
    </lineage>
</organism>
<keyword evidence="6 13" id="KW-0418">Kinase</keyword>
<evidence type="ECO:0000256" key="2">
    <source>
        <dbReference type="ARBA" id="ARBA00012438"/>
    </source>
</evidence>
<comment type="caution">
    <text evidence="13">The sequence shown here is derived from an EMBL/GenBank/DDBJ whole genome shotgun (WGS) entry which is preliminary data.</text>
</comment>
<evidence type="ECO:0000256" key="9">
    <source>
        <dbReference type="SAM" id="Phobius"/>
    </source>
</evidence>
<dbReference type="Pfam" id="PF07730">
    <property type="entry name" value="HisKA_3"/>
    <property type="match status" value="1"/>
</dbReference>
<evidence type="ECO:0000313" key="13">
    <source>
        <dbReference type="EMBL" id="GIG85520.1"/>
    </source>
</evidence>
<evidence type="ECO:0000256" key="5">
    <source>
        <dbReference type="ARBA" id="ARBA00022741"/>
    </source>
</evidence>
<dbReference type="InterPro" id="IPR036890">
    <property type="entry name" value="HATPase_C_sf"/>
</dbReference>
<dbReference type="InterPro" id="IPR025828">
    <property type="entry name" value="Put_sensor_dom"/>
</dbReference>